<proteinExistence type="predicted"/>
<sequence length="1036" mass="113279">MGKPKKHTDAGASDKKRKAQDEPEVDHPLLNVRMATCTTCNQNTHGYEKHAPEGVKQPLWWPKGEKCAKTGLLTPMGHECGNCLYTRKRYYPTGTTQATVNGMIEAGGEASERHERLRQDKASGECKYVKTEAANTKVKTVIQSEQFSEGFEEGHAIELKSFARERNLSFPTEQMLVDYITGSLGMEVEMGKKGVLVVNVPDMPHGAQYKCRKGVKDSAKKIVEEKHDDEESAQVLWNRKFKSRDYENALAKLAARATKVAAIADDVEAAETAEKLFKLSVELTTQKKAIDAFRQNPQDYVEKLDSLPCDFIDIFGKCSETVRVNMLSATSFTLLGLGGDGCEVMALKVAKLMEVKGMFSVGALKASGCDDRFVSSCQQNLVQGFIDKVVKKRREDFVKIMSCCSAVIGKAQWKLPQVNLAELDLDNTMIDETTGWNSQCAADLYALEYFGRVLAQDADDRLPRDLRIEGVALRSRVSKLSARLRCLTRVSGGSSSMAKIAWEMIPDIGTGDSCRRLDTEVVDEDTDSQQAVECTFGLLQEIAGSESVKTFANFLNGIGDENDSEIEQLINLRDDLVKNLFSGLSLITLYSGGLQQLASTIYCDGIGNGGASKEALEQMDSDADIFRVLASVASTLMMFELSSVYRAIVKETNDRCLLAVKVTETKVMSAKKCDESILTHWSEIWEAEASIKSATRVTDDKQISSFQLICDVLSALSAENLIISVVKAIVGSPGCQLVTQNFIAVVSELVGCLPAQVKVLVDSAKAFKTIRQSAEQLVAGKSIGCMQSTAALTLIQSLVEPVSTMAEIPGWKRALKEEWATAFQGVAGQLDIIQVEGFIKKYRDEEKVIGLVDAWSFDANMWLASSTRDDKRTAEFKLTESYIIGLPPAARVIEELSKVVGSLQWISDVESALLRALIEKLPEIKILVREAAVLMATMMLANSLLTKKAVPTTKKYAADKLSVRVADLPNSLQVKLNDFEAGLEEENGGPHAHAGPDSTTGSPTVESKSTEVASADKSSKPSKPLLKLKIAPVSAK</sequence>
<evidence type="ECO:0000256" key="1">
    <source>
        <dbReference type="SAM" id="MobiDB-lite"/>
    </source>
</evidence>
<comment type="caution">
    <text evidence="2">The sequence shown here is derived from an EMBL/GenBank/DDBJ whole genome shotgun (WGS) entry which is preliminary data.</text>
</comment>
<feature type="compositionally biased region" description="Polar residues" evidence="1">
    <location>
        <begin position="997"/>
        <end position="1012"/>
    </location>
</feature>
<feature type="region of interest" description="Disordered" evidence="1">
    <location>
        <begin position="983"/>
        <end position="1023"/>
    </location>
</feature>
<gene>
    <name evidence="2" type="ORF">PCOR1329_LOCUS35491</name>
</gene>
<feature type="compositionally biased region" description="Basic and acidic residues" evidence="1">
    <location>
        <begin position="7"/>
        <end position="27"/>
    </location>
</feature>
<keyword evidence="3" id="KW-1185">Reference proteome</keyword>
<organism evidence="2 3">
    <name type="scientific">Prorocentrum cordatum</name>
    <dbReference type="NCBI Taxonomy" id="2364126"/>
    <lineage>
        <taxon>Eukaryota</taxon>
        <taxon>Sar</taxon>
        <taxon>Alveolata</taxon>
        <taxon>Dinophyceae</taxon>
        <taxon>Prorocentrales</taxon>
        <taxon>Prorocentraceae</taxon>
        <taxon>Prorocentrum</taxon>
    </lineage>
</organism>
<name>A0ABN9T4I4_9DINO</name>
<reference evidence="2" key="1">
    <citation type="submission" date="2023-10" db="EMBL/GenBank/DDBJ databases">
        <authorList>
            <person name="Chen Y."/>
            <person name="Shah S."/>
            <person name="Dougan E. K."/>
            <person name="Thang M."/>
            <person name="Chan C."/>
        </authorList>
    </citation>
    <scope>NUCLEOTIDE SEQUENCE [LARGE SCALE GENOMIC DNA]</scope>
</reference>
<feature type="region of interest" description="Disordered" evidence="1">
    <location>
        <begin position="1"/>
        <end position="28"/>
    </location>
</feature>
<protein>
    <submittedName>
        <fullName evidence="2">Uncharacterized protein</fullName>
    </submittedName>
</protein>
<evidence type="ECO:0000313" key="3">
    <source>
        <dbReference type="Proteomes" id="UP001189429"/>
    </source>
</evidence>
<dbReference type="EMBL" id="CAUYUJ010014335">
    <property type="protein sequence ID" value="CAK0839937.1"/>
    <property type="molecule type" value="Genomic_DNA"/>
</dbReference>
<evidence type="ECO:0000313" key="2">
    <source>
        <dbReference type="EMBL" id="CAK0839937.1"/>
    </source>
</evidence>
<accession>A0ABN9T4I4</accession>
<dbReference type="Proteomes" id="UP001189429">
    <property type="component" value="Unassembled WGS sequence"/>
</dbReference>